<proteinExistence type="predicted"/>
<dbReference type="CDD" id="cd16917">
    <property type="entry name" value="HATPase_UhpB-NarQ-NarX-like"/>
    <property type="match status" value="1"/>
</dbReference>
<evidence type="ECO:0000256" key="4">
    <source>
        <dbReference type="SAM" id="MobiDB-lite"/>
    </source>
</evidence>
<keyword evidence="5" id="KW-0812">Transmembrane</keyword>
<dbReference type="EMBL" id="JAVREP010000003">
    <property type="protein sequence ID" value="MDT0328108.1"/>
    <property type="molecule type" value="Genomic_DNA"/>
</dbReference>
<organism evidence="7 8">
    <name type="scientific">Nocardiopsis lambiniae</name>
    <dbReference type="NCBI Taxonomy" id="3075539"/>
    <lineage>
        <taxon>Bacteria</taxon>
        <taxon>Bacillati</taxon>
        <taxon>Actinomycetota</taxon>
        <taxon>Actinomycetes</taxon>
        <taxon>Streptosporangiales</taxon>
        <taxon>Nocardiopsidaceae</taxon>
        <taxon>Nocardiopsis</taxon>
    </lineage>
</organism>
<keyword evidence="1" id="KW-0808">Transferase</keyword>
<feature type="transmembrane region" description="Helical" evidence="5">
    <location>
        <begin position="52"/>
        <end position="74"/>
    </location>
</feature>
<evidence type="ECO:0000256" key="3">
    <source>
        <dbReference type="ARBA" id="ARBA00023012"/>
    </source>
</evidence>
<dbReference type="Pfam" id="PF07730">
    <property type="entry name" value="HisKA_3"/>
    <property type="match status" value="1"/>
</dbReference>
<keyword evidence="5" id="KW-1133">Transmembrane helix</keyword>
<sequence>MNEGGATHGTDRRRDLLRARLINASSVFTAVLVILLSPGIDLIHAYVNGRPLWTSITSLLLFAAVAVATVPPLLARLRGHGDPGGLRYLVIVVLACAGAGVIRVETHAILALASWWAVMFHLYRDRWRRDVGTLGVVLLPWIAWPFLYRETPVEAFLGIWLMAVVYGGLLSLGFVVTFWLWDILREAVSARETKARLAVSEERLRFSRDLQDLLGQDLSLLATRAARAARAVSHAPEIAKDEAAEVHALARDALRRVRSAVSGYRELDLAEEVRSVTAVLAADGTRATVTGLADLDPSPAEAALAAWVVREGGTNVVRHSEATRCRIAFSRDPDTGGVVVEVTNDRAGAGPAEGPVSGGGLLDRVRREGGTLSSARTEDGGFLLRANLPPDTEETP</sequence>
<feature type="transmembrane region" description="Helical" evidence="5">
    <location>
        <begin position="159"/>
        <end position="181"/>
    </location>
</feature>
<dbReference type="PANTHER" id="PTHR24421:SF63">
    <property type="entry name" value="SENSOR HISTIDINE KINASE DESK"/>
    <property type="match status" value="1"/>
</dbReference>
<name>A0ABU2M6A2_9ACTN</name>
<dbReference type="InterPro" id="IPR050482">
    <property type="entry name" value="Sensor_HK_TwoCompSys"/>
</dbReference>
<evidence type="ECO:0000313" key="7">
    <source>
        <dbReference type="EMBL" id="MDT0328108.1"/>
    </source>
</evidence>
<protein>
    <submittedName>
        <fullName evidence="7">Histidine kinase</fullName>
    </submittedName>
</protein>
<evidence type="ECO:0000313" key="8">
    <source>
        <dbReference type="Proteomes" id="UP001183390"/>
    </source>
</evidence>
<keyword evidence="3" id="KW-0902">Two-component regulatory system</keyword>
<dbReference type="InterPro" id="IPR036890">
    <property type="entry name" value="HATPase_C_sf"/>
</dbReference>
<dbReference type="Gene3D" id="1.20.5.1930">
    <property type="match status" value="1"/>
</dbReference>
<feature type="domain" description="Signal transduction histidine kinase subgroup 3 dimerisation and phosphoacceptor" evidence="6">
    <location>
        <begin position="202"/>
        <end position="268"/>
    </location>
</feature>
<keyword evidence="2 7" id="KW-0418">Kinase</keyword>
<dbReference type="InterPro" id="IPR011712">
    <property type="entry name" value="Sig_transdc_His_kin_sub3_dim/P"/>
</dbReference>
<dbReference type="PANTHER" id="PTHR24421">
    <property type="entry name" value="NITRATE/NITRITE SENSOR PROTEIN NARX-RELATED"/>
    <property type="match status" value="1"/>
</dbReference>
<feature type="region of interest" description="Disordered" evidence="4">
    <location>
        <begin position="346"/>
        <end position="396"/>
    </location>
</feature>
<feature type="transmembrane region" description="Helical" evidence="5">
    <location>
        <begin position="108"/>
        <end position="124"/>
    </location>
</feature>
<dbReference type="Gene3D" id="3.30.565.10">
    <property type="entry name" value="Histidine kinase-like ATPase, C-terminal domain"/>
    <property type="match status" value="1"/>
</dbReference>
<gene>
    <name evidence="7" type="ORF">RM479_06740</name>
</gene>
<keyword evidence="5" id="KW-0472">Membrane</keyword>
<evidence type="ECO:0000256" key="2">
    <source>
        <dbReference type="ARBA" id="ARBA00022777"/>
    </source>
</evidence>
<reference evidence="8" key="1">
    <citation type="submission" date="2023-07" db="EMBL/GenBank/DDBJ databases">
        <title>30 novel species of actinomycetes from the DSMZ collection.</title>
        <authorList>
            <person name="Nouioui I."/>
        </authorList>
    </citation>
    <scope>NUCLEOTIDE SEQUENCE [LARGE SCALE GENOMIC DNA]</scope>
    <source>
        <strain evidence="8">DSM 44743</strain>
    </source>
</reference>
<feature type="transmembrane region" description="Helical" evidence="5">
    <location>
        <begin position="21"/>
        <end position="40"/>
    </location>
</feature>
<evidence type="ECO:0000259" key="6">
    <source>
        <dbReference type="Pfam" id="PF07730"/>
    </source>
</evidence>
<evidence type="ECO:0000256" key="1">
    <source>
        <dbReference type="ARBA" id="ARBA00022679"/>
    </source>
</evidence>
<feature type="transmembrane region" description="Helical" evidence="5">
    <location>
        <begin position="86"/>
        <end position="102"/>
    </location>
</feature>
<accession>A0ABU2M6A2</accession>
<dbReference type="GO" id="GO:0016301">
    <property type="term" value="F:kinase activity"/>
    <property type="evidence" value="ECO:0007669"/>
    <property type="project" value="UniProtKB-KW"/>
</dbReference>
<feature type="transmembrane region" description="Helical" evidence="5">
    <location>
        <begin position="131"/>
        <end position="147"/>
    </location>
</feature>
<keyword evidence="8" id="KW-1185">Reference proteome</keyword>
<dbReference type="Proteomes" id="UP001183390">
    <property type="component" value="Unassembled WGS sequence"/>
</dbReference>
<evidence type="ECO:0000256" key="5">
    <source>
        <dbReference type="SAM" id="Phobius"/>
    </source>
</evidence>
<dbReference type="RefSeq" id="WP_311510847.1">
    <property type="nucleotide sequence ID" value="NZ_JAVREP010000003.1"/>
</dbReference>
<comment type="caution">
    <text evidence="7">The sequence shown here is derived from an EMBL/GenBank/DDBJ whole genome shotgun (WGS) entry which is preliminary data.</text>
</comment>